<evidence type="ECO:0000313" key="3">
    <source>
        <dbReference type="Proteomes" id="UP000522720"/>
    </source>
</evidence>
<organism evidence="2 3">
    <name type="scientific">Streptococcus ovuberis</name>
    <dbReference type="NCBI Taxonomy" id="1936207"/>
    <lineage>
        <taxon>Bacteria</taxon>
        <taxon>Bacillati</taxon>
        <taxon>Bacillota</taxon>
        <taxon>Bacilli</taxon>
        <taxon>Lactobacillales</taxon>
        <taxon>Streptococcaceae</taxon>
        <taxon>Streptococcus</taxon>
    </lineage>
</organism>
<dbReference type="CDD" id="cd00093">
    <property type="entry name" value="HTH_XRE"/>
    <property type="match status" value="1"/>
</dbReference>
<dbReference type="NCBIfam" id="TIGR01716">
    <property type="entry name" value="RGG_Cterm"/>
    <property type="match status" value="1"/>
</dbReference>
<dbReference type="InterPro" id="IPR053163">
    <property type="entry name" value="HTH-type_regulator_Rgg"/>
</dbReference>
<reference evidence="2 3" key="1">
    <citation type="submission" date="2020-04" db="EMBL/GenBank/DDBJ databases">
        <title>MicrobeNet Type strains.</title>
        <authorList>
            <person name="Nicholson A.C."/>
        </authorList>
    </citation>
    <scope>NUCLEOTIDE SEQUENCE [LARGE SCALE GENOMIC DNA]</scope>
    <source>
        <strain evidence="2 3">CCUG 69612</strain>
    </source>
</reference>
<sequence>MQNLGLIFKRVRESRGISLADATGGEFSISMLSRFENGKSEMSAEKLRTCLGNIYLGMADFDFLVSEFQPTEFAVLQDKIREYSHPFQKQAFLKLLAEQEALYQEGKKQQFYRLNSIWIKSTISFFDEAYVIPKADVTFLVDYLFSTDFWARYELVIFADTCHFFSSRVYLGYCREMLTRSVFFAQDFINQNLIHTILVNGLFHAVSAHDFFEATQFEFLLTTYFSETRDAYMRIVEKIARGYHQMEAGQEEGKMAIEQGIALFQQLGYAREADYFRKQLTL</sequence>
<protein>
    <submittedName>
        <fullName evidence="2">Rgg/GadR/MutR family transcriptional regulator</fullName>
    </submittedName>
</protein>
<evidence type="ECO:0000313" key="2">
    <source>
        <dbReference type="EMBL" id="NKZ19822.1"/>
    </source>
</evidence>
<proteinExistence type="predicted"/>
<dbReference type="EMBL" id="JAAXPR010000003">
    <property type="protein sequence ID" value="NKZ19822.1"/>
    <property type="molecule type" value="Genomic_DNA"/>
</dbReference>
<feature type="domain" description="HTH-type transcriptional regulator Rgg C-terminal" evidence="1">
    <location>
        <begin position="104"/>
        <end position="277"/>
    </location>
</feature>
<dbReference type="InterPro" id="IPR010982">
    <property type="entry name" value="Lambda_DNA-bd_dom_sf"/>
</dbReference>
<keyword evidence="3" id="KW-1185">Reference proteome</keyword>
<name>A0A7X6N091_9STRE</name>
<dbReference type="GO" id="GO:0003677">
    <property type="term" value="F:DNA binding"/>
    <property type="evidence" value="ECO:0007669"/>
    <property type="project" value="InterPro"/>
</dbReference>
<dbReference type="PANTHER" id="PTHR37038:SF12">
    <property type="entry name" value="TRANSCRIPTIONAL REGULATOR"/>
    <property type="match status" value="1"/>
</dbReference>
<dbReference type="SUPFAM" id="SSF47413">
    <property type="entry name" value="lambda repressor-like DNA-binding domains"/>
    <property type="match status" value="1"/>
</dbReference>
<dbReference type="Proteomes" id="UP000522720">
    <property type="component" value="Unassembled WGS sequence"/>
</dbReference>
<evidence type="ECO:0000259" key="1">
    <source>
        <dbReference type="Pfam" id="PF21259"/>
    </source>
</evidence>
<accession>A0A7X6N091</accession>
<dbReference type="PANTHER" id="PTHR37038">
    <property type="entry name" value="TRANSCRIPTIONAL REGULATOR-RELATED"/>
    <property type="match status" value="1"/>
</dbReference>
<gene>
    <name evidence="2" type="ORF">HF992_03005</name>
</gene>
<comment type="caution">
    <text evidence="2">The sequence shown here is derived from an EMBL/GenBank/DDBJ whole genome shotgun (WGS) entry which is preliminary data.</text>
</comment>
<dbReference type="InterPro" id="IPR001387">
    <property type="entry name" value="Cro/C1-type_HTH"/>
</dbReference>
<dbReference type="AlphaFoldDB" id="A0A7X6N091"/>
<dbReference type="Pfam" id="PF21259">
    <property type="entry name" value="Rgg_C"/>
    <property type="match status" value="1"/>
</dbReference>
<dbReference type="InterPro" id="IPR010057">
    <property type="entry name" value="Transcription_activator_Rgg_C"/>
</dbReference>
<dbReference type="RefSeq" id="WP_168548574.1">
    <property type="nucleotide sequence ID" value="NZ_JAAXPR010000003.1"/>
</dbReference>